<dbReference type="AlphaFoldDB" id="U2Y711"/>
<dbReference type="PANTHER" id="PTHR34473">
    <property type="entry name" value="UPF0699 TRANSMEMBRANE PROTEIN YDBS"/>
    <property type="match status" value="1"/>
</dbReference>
<dbReference type="Pfam" id="PF03703">
    <property type="entry name" value="bPH_2"/>
    <property type="match status" value="3"/>
</dbReference>
<keyword evidence="1" id="KW-0812">Transmembrane</keyword>
<dbReference type="InterPro" id="IPR014529">
    <property type="entry name" value="UCP026631"/>
</dbReference>
<name>U2Y711_GEOKU</name>
<dbReference type="EMBL" id="BASG01000056">
    <property type="protein sequence ID" value="GAD15174.1"/>
    <property type="molecule type" value="Genomic_DNA"/>
</dbReference>
<reference evidence="4" key="1">
    <citation type="journal article" date="2013" name="Genome">
        <title>Draft Genome Sequence of Geobacillus kaustophilus GBlys, a Lysogenic Strain with Bacteriophage phiOH2.</title>
        <authorList>
            <person name="Doi K."/>
            <person name="Mori K."/>
            <person name="Martono H."/>
            <person name="Nagayoshi Y."/>
            <person name="Fujino Y."/>
            <person name="Tashiro K."/>
            <person name="Kuhara S."/>
            <person name="Ohshima T."/>
        </authorList>
    </citation>
    <scope>NUCLEOTIDE SEQUENCE [LARGE SCALE GENOMIC DNA]</scope>
    <source>
        <strain evidence="4">GBlys</strain>
    </source>
</reference>
<feature type="transmembrane region" description="Helical" evidence="1">
    <location>
        <begin position="357"/>
        <end position="375"/>
    </location>
</feature>
<proteinExistence type="predicted"/>
<keyword evidence="1" id="KW-1133">Transmembrane helix</keyword>
<feature type="transmembrane region" description="Helical" evidence="1">
    <location>
        <begin position="381"/>
        <end position="398"/>
    </location>
</feature>
<evidence type="ECO:0000313" key="3">
    <source>
        <dbReference type="EMBL" id="GAD15174.1"/>
    </source>
</evidence>
<feature type="transmembrane region" description="Helical" evidence="1">
    <location>
        <begin position="224"/>
        <end position="245"/>
    </location>
</feature>
<evidence type="ECO:0000256" key="1">
    <source>
        <dbReference type="SAM" id="Phobius"/>
    </source>
</evidence>
<evidence type="ECO:0000313" key="4">
    <source>
        <dbReference type="Proteomes" id="UP000016424"/>
    </source>
</evidence>
<feature type="domain" description="YdbS-like PH" evidence="2">
    <location>
        <begin position="66"/>
        <end position="145"/>
    </location>
</feature>
<evidence type="ECO:0000259" key="2">
    <source>
        <dbReference type="Pfam" id="PF03703"/>
    </source>
</evidence>
<comment type="caution">
    <text evidence="3">The sequence shown here is derived from an EMBL/GenBank/DDBJ whole genome shotgun (WGS) entry which is preliminary data.</text>
</comment>
<dbReference type="PIRSF" id="PIRSF026631">
    <property type="entry name" value="UCP026631"/>
    <property type="match status" value="1"/>
</dbReference>
<sequence>MTMTRKARRRLHPIAIMAGLGKELKNMVVPLLVIMAAGSRHGFSWTDILVPLAALIYTLVMGVLSWLRFTYEWDDTCLVVEEGVFVRKKRSIPLERIHGISVTEGIWQRMAGVVQVHIETAGDALGEAEVTLRAISREEARRLQRCVEQAKHKAENASHPEPLANRPHPVLFTLSMKEVWVASLTSGGALGVVAALCAFLSQFSDFIPYEALVRDIQSTWNGHGRWYIALLILSILLAAYGVAIVQNMIRYASFVVRKQEDTIVIARGWLERKAVSVPVARVQGIVIHENWLRRFFGYASVSIIHAGGALDGGPSGEVVLCPLVKKHRIVPIVQACLPEYRLDVPFCPLPQRAKSRYMLRPLYWLTIPVGVAAYMERPWGAGLLFVLPLALWIGARRYQAAGWALSSKQLSLRNGWFRRTTAHLLKRHVQSLEIATTWWQRKKQLATISASVMPVGTRSRVVDVDEEDAASIYRWLQGEKGDQT</sequence>
<feature type="domain" description="YdbS-like PH" evidence="2">
    <location>
        <begin position="398"/>
        <end position="476"/>
    </location>
</feature>
<dbReference type="Proteomes" id="UP000016424">
    <property type="component" value="Unassembled WGS sequence"/>
</dbReference>
<accession>U2Y711</accession>
<dbReference type="InterPro" id="IPR005182">
    <property type="entry name" value="YdbS-like_PH"/>
</dbReference>
<protein>
    <submittedName>
        <fullName evidence="3">Membrane-flanked domain protein</fullName>
    </submittedName>
</protein>
<feature type="transmembrane region" description="Helical" evidence="1">
    <location>
        <begin position="48"/>
        <end position="67"/>
    </location>
</feature>
<gene>
    <name evidence="3" type="ORF">GBL_3391</name>
</gene>
<feature type="transmembrane region" description="Helical" evidence="1">
    <location>
        <begin position="179"/>
        <end position="204"/>
    </location>
</feature>
<dbReference type="PANTHER" id="PTHR34473:SF2">
    <property type="entry name" value="UPF0699 TRANSMEMBRANE PROTEIN YDBT"/>
    <property type="match status" value="1"/>
</dbReference>
<keyword evidence="1" id="KW-0472">Membrane</keyword>
<feature type="domain" description="YdbS-like PH" evidence="2">
    <location>
        <begin position="253"/>
        <end position="310"/>
    </location>
</feature>
<organism evidence="3 4">
    <name type="scientific">Geobacillus kaustophilus GBlys</name>
    <dbReference type="NCBI Taxonomy" id="1337888"/>
    <lineage>
        <taxon>Bacteria</taxon>
        <taxon>Bacillati</taxon>
        <taxon>Bacillota</taxon>
        <taxon>Bacilli</taxon>
        <taxon>Bacillales</taxon>
        <taxon>Anoxybacillaceae</taxon>
        <taxon>Geobacillus</taxon>
        <taxon>Geobacillus thermoleovorans group</taxon>
    </lineage>
</organism>